<feature type="compositionally biased region" description="Polar residues" evidence="1">
    <location>
        <begin position="89"/>
        <end position="102"/>
    </location>
</feature>
<organism evidence="2 3">
    <name type="scientific">Polypterus senegalus</name>
    <name type="common">Senegal bichir</name>
    <dbReference type="NCBI Taxonomy" id="55291"/>
    <lineage>
        <taxon>Eukaryota</taxon>
        <taxon>Metazoa</taxon>
        <taxon>Chordata</taxon>
        <taxon>Craniata</taxon>
        <taxon>Vertebrata</taxon>
        <taxon>Euteleostomi</taxon>
        <taxon>Actinopterygii</taxon>
        <taxon>Polypteriformes</taxon>
        <taxon>Polypteridae</taxon>
        <taxon>Polypterus</taxon>
    </lineage>
</organism>
<dbReference type="EMBL" id="JAATIS010009265">
    <property type="protein sequence ID" value="KAG2455842.1"/>
    <property type="molecule type" value="Genomic_DNA"/>
</dbReference>
<evidence type="ECO:0000256" key="1">
    <source>
        <dbReference type="SAM" id="MobiDB-lite"/>
    </source>
</evidence>
<keyword evidence="3" id="KW-1185">Reference proteome</keyword>
<feature type="compositionally biased region" description="Basic and acidic residues" evidence="1">
    <location>
        <begin position="427"/>
        <end position="440"/>
    </location>
</feature>
<name>A0A8X7WSM8_POLSE</name>
<feature type="compositionally biased region" description="Basic and acidic residues" evidence="1">
    <location>
        <begin position="152"/>
        <end position="167"/>
    </location>
</feature>
<feature type="non-terminal residue" evidence="2">
    <location>
        <position position="440"/>
    </location>
</feature>
<feature type="compositionally biased region" description="Basic and acidic residues" evidence="1">
    <location>
        <begin position="299"/>
        <end position="312"/>
    </location>
</feature>
<protein>
    <submittedName>
        <fullName evidence="2">CAMKV protein</fullName>
    </submittedName>
</protein>
<accession>A0A8X7WSM8</accession>
<gene>
    <name evidence="2" type="primary">Camkv</name>
    <name evidence="2" type="ORF">GTO96_0007543</name>
</gene>
<feature type="region of interest" description="Disordered" evidence="1">
    <location>
        <begin position="89"/>
        <end position="182"/>
    </location>
</feature>
<sequence length="440" mass="49254">MEVDPMLRITAQDALWHEWIAGNGALEKNLKAGVCAQFEKNFAKAKWRKAIRVTTFMQRLRAPDASGEGISSRLPVTPCSSMSVSHEVTIENNPKQQNNDTVITDEKPKPSILIPDPSPGFLTVANLEHPPEHSRCPPLPPLTHLSPSQKDVMQELKKSSPAEKRVDASSSQQTRPRKSTAVLDQANEKTLVSADQNGKNKAIIKESNEKKTTIYQDMKAVPSKKITENITPTFPDQHEHKKVILLDSVTEVKSQLSSLSSLSSQKLPGVSEQSKRKMAAVLDQDPERKSDQQRPSFQEQRKRQDFPAYDERDKIGSFADQGEWRMDRVIEQIEKQMAAVLEKIEGEIPCLLEQIGEKGDPTALEYKETHIVAALDQSRSVLEQNEGSYNQKGAVRFSRPSLPVLTILPKDVQSEETCIEGEDDTDTEKVKKESMSLDKI</sequence>
<dbReference type="Proteomes" id="UP000886611">
    <property type="component" value="Unassembled WGS sequence"/>
</dbReference>
<feature type="compositionally biased region" description="Acidic residues" evidence="1">
    <location>
        <begin position="417"/>
        <end position="426"/>
    </location>
</feature>
<comment type="caution">
    <text evidence="2">The sequence shown here is derived from an EMBL/GenBank/DDBJ whole genome shotgun (WGS) entry which is preliminary data.</text>
</comment>
<feature type="region of interest" description="Disordered" evidence="1">
    <location>
        <begin position="257"/>
        <end position="312"/>
    </location>
</feature>
<feature type="compositionally biased region" description="Low complexity" evidence="1">
    <location>
        <begin position="257"/>
        <end position="267"/>
    </location>
</feature>
<dbReference type="AlphaFoldDB" id="A0A8X7WSM8"/>
<reference evidence="2 3" key="1">
    <citation type="journal article" date="2021" name="Cell">
        <title>Tracing the genetic footprints of vertebrate landing in non-teleost ray-finned fishes.</title>
        <authorList>
            <person name="Bi X."/>
            <person name="Wang K."/>
            <person name="Yang L."/>
            <person name="Pan H."/>
            <person name="Jiang H."/>
            <person name="Wei Q."/>
            <person name="Fang M."/>
            <person name="Yu H."/>
            <person name="Zhu C."/>
            <person name="Cai Y."/>
            <person name="He Y."/>
            <person name="Gan X."/>
            <person name="Zeng H."/>
            <person name="Yu D."/>
            <person name="Zhu Y."/>
            <person name="Jiang H."/>
            <person name="Qiu Q."/>
            <person name="Yang H."/>
            <person name="Zhang Y.E."/>
            <person name="Wang W."/>
            <person name="Zhu M."/>
            <person name="He S."/>
            <person name="Zhang G."/>
        </authorList>
    </citation>
    <scope>NUCLEOTIDE SEQUENCE [LARGE SCALE GENOMIC DNA]</scope>
    <source>
        <strain evidence="2">Bchr_013</strain>
    </source>
</reference>
<evidence type="ECO:0000313" key="3">
    <source>
        <dbReference type="Proteomes" id="UP000886611"/>
    </source>
</evidence>
<feature type="region of interest" description="Disordered" evidence="1">
    <location>
        <begin position="415"/>
        <end position="440"/>
    </location>
</feature>
<proteinExistence type="predicted"/>
<evidence type="ECO:0000313" key="2">
    <source>
        <dbReference type="EMBL" id="KAG2455842.1"/>
    </source>
</evidence>
<feature type="non-terminal residue" evidence="2">
    <location>
        <position position="1"/>
    </location>
</feature>